<reference evidence="1" key="1">
    <citation type="submission" date="2014-09" db="EMBL/GenBank/DDBJ databases">
        <authorList>
            <person name="Magalhaes I.L.F."/>
            <person name="Oliveira U."/>
            <person name="Santos F.R."/>
            <person name="Vidigal T.H.D.A."/>
            <person name="Brescovit A.D."/>
            <person name="Santos A.J."/>
        </authorList>
    </citation>
    <scope>NUCLEOTIDE SEQUENCE</scope>
    <source>
        <tissue evidence="1">Shoot tissue taken approximately 20 cm above the soil surface</tissue>
    </source>
</reference>
<organism evidence="1">
    <name type="scientific">Arundo donax</name>
    <name type="common">Giant reed</name>
    <name type="synonym">Donax arundinaceus</name>
    <dbReference type="NCBI Taxonomy" id="35708"/>
    <lineage>
        <taxon>Eukaryota</taxon>
        <taxon>Viridiplantae</taxon>
        <taxon>Streptophyta</taxon>
        <taxon>Embryophyta</taxon>
        <taxon>Tracheophyta</taxon>
        <taxon>Spermatophyta</taxon>
        <taxon>Magnoliopsida</taxon>
        <taxon>Liliopsida</taxon>
        <taxon>Poales</taxon>
        <taxon>Poaceae</taxon>
        <taxon>PACMAD clade</taxon>
        <taxon>Arundinoideae</taxon>
        <taxon>Arundineae</taxon>
        <taxon>Arundo</taxon>
    </lineage>
</organism>
<dbReference type="EMBL" id="GBRH01238100">
    <property type="protein sequence ID" value="JAD59795.1"/>
    <property type="molecule type" value="Transcribed_RNA"/>
</dbReference>
<name>A0A0A9BEY1_ARUDO</name>
<protein>
    <submittedName>
        <fullName evidence="1">Uncharacterized protein</fullName>
    </submittedName>
</protein>
<reference evidence="1" key="2">
    <citation type="journal article" date="2015" name="Data Brief">
        <title>Shoot transcriptome of the giant reed, Arundo donax.</title>
        <authorList>
            <person name="Barrero R.A."/>
            <person name="Guerrero F.D."/>
            <person name="Moolhuijzen P."/>
            <person name="Goolsby J.A."/>
            <person name="Tidwell J."/>
            <person name="Bellgard S.E."/>
            <person name="Bellgard M.I."/>
        </authorList>
    </citation>
    <scope>NUCLEOTIDE SEQUENCE</scope>
    <source>
        <tissue evidence="1">Shoot tissue taken approximately 20 cm above the soil surface</tissue>
    </source>
</reference>
<evidence type="ECO:0000313" key="1">
    <source>
        <dbReference type="EMBL" id="JAD59795.1"/>
    </source>
</evidence>
<sequence length="45" mass="5367">MKYLLYVSYRREVFICDCWITLSYSASTFLSDRCTGLKASYYVHL</sequence>
<accession>A0A0A9BEY1</accession>
<proteinExistence type="predicted"/>
<dbReference type="AlphaFoldDB" id="A0A0A9BEY1"/>